<dbReference type="InterPro" id="IPR036097">
    <property type="entry name" value="HisK_dim/P_sf"/>
</dbReference>
<keyword evidence="5" id="KW-0597">Phosphoprotein</keyword>
<dbReference type="GO" id="GO:0000155">
    <property type="term" value="F:phosphorelay sensor kinase activity"/>
    <property type="evidence" value="ECO:0007669"/>
    <property type="project" value="InterPro"/>
</dbReference>
<dbReference type="PANTHER" id="PTHR43711">
    <property type="entry name" value="TWO-COMPONENT HISTIDINE KINASE"/>
    <property type="match status" value="1"/>
</dbReference>
<dbReference type="FunFam" id="3.30.565.10:FF:000023">
    <property type="entry name" value="PAS domain-containing sensor histidine kinase"/>
    <property type="match status" value="1"/>
</dbReference>
<accession>A0A401UKD6</accession>
<dbReference type="InterPro" id="IPR005467">
    <property type="entry name" value="His_kinase_dom"/>
</dbReference>
<dbReference type="GO" id="GO:0005886">
    <property type="term" value="C:plasma membrane"/>
    <property type="evidence" value="ECO:0007669"/>
    <property type="project" value="UniProtKB-SubCell"/>
</dbReference>
<dbReference type="InterPro" id="IPR003594">
    <property type="entry name" value="HATPase_dom"/>
</dbReference>
<evidence type="ECO:0000259" key="13">
    <source>
        <dbReference type="PROSITE" id="PS50109"/>
    </source>
</evidence>
<dbReference type="PRINTS" id="PR00344">
    <property type="entry name" value="BCTRLSENSOR"/>
</dbReference>
<evidence type="ECO:0000256" key="11">
    <source>
        <dbReference type="ARBA" id="ARBA00023136"/>
    </source>
</evidence>
<keyword evidence="11 12" id="KW-0472">Membrane</keyword>
<dbReference type="SUPFAM" id="SSF47384">
    <property type="entry name" value="Homodimeric domain of signal transducing histidine kinase"/>
    <property type="match status" value="1"/>
</dbReference>
<keyword evidence="10" id="KW-0902">Two-component regulatory system</keyword>
<dbReference type="InterPro" id="IPR003661">
    <property type="entry name" value="HisK_dim/P_dom"/>
</dbReference>
<evidence type="ECO:0000256" key="8">
    <source>
        <dbReference type="ARBA" id="ARBA00022777"/>
    </source>
</evidence>
<keyword evidence="7" id="KW-0547">Nucleotide-binding</keyword>
<evidence type="ECO:0000256" key="12">
    <source>
        <dbReference type="SAM" id="Phobius"/>
    </source>
</evidence>
<evidence type="ECO:0000256" key="3">
    <source>
        <dbReference type="ARBA" id="ARBA00012438"/>
    </source>
</evidence>
<proteinExistence type="predicted"/>
<evidence type="ECO:0000256" key="4">
    <source>
        <dbReference type="ARBA" id="ARBA00022475"/>
    </source>
</evidence>
<dbReference type="Proteomes" id="UP000287872">
    <property type="component" value="Unassembled WGS sequence"/>
</dbReference>
<feature type="transmembrane region" description="Helical" evidence="12">
    <location>
        <begin position="183"/>
        <end position="204"/>
    </location>
</feature>
<dbReference type="InterPro" id="IPR036890">
    <property type="entry name" value="HATPase_C_sf"/>
</dbReference>
<dbReference type="PROSITE" id="PS50109">
    <property type="entry name" value="HIS_KIN"/>
    <property type="match status" value="1"/>
</dbReference>
<dbReference type="GO" id="GO:0005524">
    <property type="term" value="F:ATP binding"/>
    <property type="evidence" value="ECO:0007669"/>
    <property type="project" value="UniProtKB-KW"/>
</dbReference>
<comment type="catalytic activity">
    <reaction evidence="1">
        <text>ATP + protein L-histidine = ADP + protein N-phospho-L-histidine.</text>
        <dbReference type="EC" id="2.7.13.3"/>
    </reaction>
</comment>
<feature type="domain" description="Histidine kinase" evidence="13">
    <location>
        <begin position="234"/>
        <end position="457"/>
    </location>
</feature>
<dbReference type="EC" id="2.7.13.3" evidence="3"/>
<keyword evidence="4" id="KW-1003">Cell membrane</keyword>
<dbReference type="Pfam" id="PF05227">
    <property type="entry name" value="CHASE3"/>
    <property type="match status" value="1"/>
</dbReference>
<dbReference type="SMART" id="SM00388">
    <property type="entry name" value="HisKA"/>
    <property type="match status" value="1"/>
</dbReference>
<organism evidence="14 15">
    <name type="scientific">Clostridium tagluense</name>
    <dbReference type="NCBI Taxonomy" id="360422"/>
    <lineage>
        <taxon>Bacteria</taxon>
        <taxon>Bacillati</taxon>
        <taxon>Bacillota</taxon>
        <taxon>Clostridia</taxon>
        <taxon>Eubacteriales</taxon>
        <taxon>Clostridiaceae</taxon>
        <taxon>Clostridium</taxon>
    </lineage>
</organism>
<evidence type="ECO:0000256" key="1">
    <source>
        <dbReference type="ARBA" id="ARBA00000085"/>
    </source>
</evidence>
<dbReference type="Gene3D" id="1.10.287.130">
    <property type="match status" value="1"/>
</dbReference>
<evidence type="ECO:0000313" key="14">
    <source>
        <dbReference type="EMBL" id="GCD10020.1"/>
    </source>
</evidence>
<dbReference type="InterPro" id="IPR050736">
    <property type="entry name" value="Sensor_HK_Regulatory"/>
</dbReference>
<feature type="transmembrane region" description="Helical" evidence="12">
    <location>
        <begin position="12"/>
        <end position="32"/>
    </location>
</feature>
<keyword evidence="12" id="KW-0812">Transmembrane</keyword>
<keyword evidence="9" id="KW-0067">ATP-binding</keyword>
<dbReference type="SUPFAM" id="SSF55874">
    <property type="entry name" value="ATPase domain of HSP90 chaperone/DNA topoisomerase II/histidine kinase"/>
    <property type="match status" value="1"/>
</dbReference>
<keyword evidence="6" id="KW-0808">Transferase</keyword>
<evidence type="ECO:0000256" key="5">
    <source>
        <dbReference type="ARBA" id="ARBA00022553"/>
    </source>
</evidence>
<dbReference type="InterPro" id="IPR004358">
    <property type="entry name" value="Sig_transdc_His_kin-like_C"/>
</dbReference>
<dbReference type="Gene3D" id="3.30.565.10">
    <property type="entry name" value="Histidine kinase-like ATPase, C-terminal domain"/>
    <property type="match status" value="1"/>
</dbReference>
<dbReference type="Pfam" id="PF02518">
    <property type="entry name" value="HATPase_c"/>
    <property type="match status" value="1"/>
</dbReference>
<keyword evidence="12" id="KW-1133">Transmembrane helix</keyword>
<dbReference type="SMART" id="SM00387">
    <property type="entry name" value="HATPase_c"/>
    <property type="match status" value="1"/>
</dbReference>
<name>A0A401UKD6_9CLOT</name>
<sequence>MVKSRSRRTMVLGYFSIACLSLIIILFSIYSMNKVSKECDFIIKKILPAKTFSTEILTAVINEETGIRAYIISEDKKFLEPYYLGNKQLWGYYNSLYTLKDTALGVKITNQLNEQVNCIQMFFKEQIALVDSGKSNEAKLNLEHGKNLVDKFRDCDNVLINKIDLEVNSSLNKVANAQKFQKYLLFFLGSVLTLVNLMFIRYIWNYTYEEVKKKNEMNNELQKLLVSQEEFTANISHELKTPLNVISSAVQLVQMYCYNGSLDDRRETISKYLDSMKLNSYRLSKLINNIVDSSKIQAGFFKLNLSNNNIVQVVEEIVLSTSNFTGSKGLHIIFDTDIEEKIIACDPEKIERIVLNLISNAIKFSDKGGKIFVDVKDKNEFVEISVKDNGIGIEEENLVTIFDRFKQVDKSLSRNAEGTGIGLNLVKSIVELHGGRVYAKSEFGKGSKFTVILPSGKVLHENTLYGSKMKNGDESIQVELSDIYL</sequence>
<gene>
    <name evidence="14" type="ORF">Ctaglu_16430</name>
</gene>
<comment type="caution">
    <text evidence="14">The sequence shown here is derived from an EMBL/GenBank/DDBJ whole genome shotgun (WGS) entry which is preliminary data.</text>
</comment>
<dbReference type="AlphaFoldDB" id="A0A401UKD6"/>
<dbReference type="EMBL" id="BHYK01000007">
    <property type="protein sequence ID" value="GCD10020.1"/>
    <property type="molecule type" value="Genomic_DNA"/>
</dbReference>
<evidence type="ECO:0000313" key="15">
    <source>
        <dbReference type="Proteomes" id="UP000287872"/>
    </source>
</evidence>
<keyword evidence="15" id="KW-1185">Reference proteome</keyword>
<dbReference type="PANTHER" id="PTHR43711:SF26">
    <property type="entry name" value="SENSOR HISTIDINE KINASE RCSC"/>
    <property type="match status" value="1"/>
</dbReference>
<keyword evidence="8" id="KW-0418">Kinase</keyword>
<reference evidence="14 15" key="1">
    <citation type="submission" date="2018-11" db="EMBL/GenBank/DDBJ databases">
        <title>Genome sequencing and assembly of Clostridium tagluense strain A121.</title>
        <authorList>
            <person name="Murakami T."/>
            <person name="Segawa T."/>
            <person name="Shcherbakova V.A."/>
            <person name="Mori H."/>
            <person name="Yoshimura Y."/>
        </authorList>
    </citation>
    <scope>NUCLEOTIDE SEQUENCE [LARGE SCALE GENOMIC DNA]</scope>
    <source>
        <strain evidence="14 15">A121</strain>
    </source>
</reference>
<evidence type="ECO:0000256" key="9">
    <source>
        <dbReference type="ARBA" id="ARBA00022840"/>
    </source>
</evidence>
<evidence type="ECO:0000256" key="2">
    <source>
        <dbReference type="ARBA" id="ARBA00004236"/>
    </source>
</evidence>
<dbReference type="PROSITE" id="PS51257">
    <property type="entry name" value="PROKAR_LIPOPROTEIN"/>
    <property type="match status" value="1"/>
</dbReference>
<evidence type="ECO:0000256" key="7">
    <source>
        <dbReference type="ARBA" id="ARBA00022741"/>
    </source>
</evidence>
<protein>
    <recommendedName>
        <fullName evidence="3">histidine kinase</fullName>
        <ecNumber evidence="3">2.7.13.3</ecNumber>
    </recommendedName>
</protein>
<evidence type="ECO:0000256" key="6">
    <source>
        <dbReference type="ARBA" id="ARBA00022679"/>
    </source>
</evidence>
<comment type="subcellular location">
    <subcellularLocation>
        <location evidence="2">Cell membrane</location>
    </subcellularLocation>
</comment>
<dbReference type="RefSeq" id="WP_233439720.1">
    <property type="nucleotide sequence ID" value="NZ_BHYK01000007.1"/>
</dbReference>
<dbReference type="InterPro" id="IPR007891">
    <property type="entry name" value="CHASE3"/>
</dbReference>
<dbReference type="Pfam" id="PF00512">
    <property type="entry name" value="HisKA"/>
    <property type="match status" value="1"/>
</dbReference>
<evidence type="ECO:0000256" key="10">
    <source>
        <dbReference type="ARBA" id="ARBA00023012"/>
    </source>
</evidence>
<dbReference type="CDD" id="cd00082">
    <property type="entry name" value="HisKA"/>
    <property type="match status" value="1"/>
</dbReference>